<feature type="compositionally biased region" description="Basic and acidic residues" evidence="1">
    <location>
        <begin position="57"/>
        <end position="66"/>
    </location>
</feature>
<feature type="chain" id="PRO_5043045741" evidence="3">
    <location>
        <begin position="20"/>
        <end position="826"/>
    </location>
</feature>
<gene>
    <name evidence="4" type="ORF">GCK32_006852</name>
</gene>
<dbReference type="EMBL" id="WIXE01015683">
    <property type="protein sequence ID" value="KAK5973274.1"/>
    <property type="molecule type" value="Genomic_DNA"/>
</dbReference>
<reference evidence="4 5" key="1">
    <citation type="submission" date="2019-10" db="EMBL/GenBank/DDBJ databases">
        <title>Assembly and Annotation for the nematode Trichostrongylus colubriformis.</title>
        <authorList>
            <person name="Martin J."/>
        </authorList>
    </citation>
    <scope>NUCLEOTIDE SEQUENCE [LARGE SCALE GENOMIC DNA]</scope>
    <source>
        <strain evidence="4">G859</strain>
        <tissue evidence="4">Whole worm</tissue>
    </source>
</reference>
<feature type="transmembrane region" description="Helical" evidence="2">
    <location>
        <begin position="224"/>
        <end position="250"/>
    </location>
</feature>
<evidence type="ECO:0000256" key="3">
    <source>
        <dbReference type="SAM" id="SignalP"/>
    </source>
</evidence>
<feature type="region of interest" description="Disordered" evidence="1">
    <location>
        <begin position="481"/>
        <end position="517"/>
    </location>
</feature>
<evidence type="ECO:0000313" key="5">
    <source>
        <dbReference type="Proteomes" id="UP001331761"/>
    </source>
</evidence>
<evidence type="ECO:0000256" key="2">
    <source>
        <dbReference type="SAM" id="Phobius"/>
    </source>
</evidence>
<organism evidence="4 5">
    <name type="scientific">Trichostrongylus colubriformis</name>
    <name type="common">Black scour worm</name>
    <dbReference type="NCBI Taxonomy" id="6319"/>
    <lineage>
        <taxon>Eukaryota</taxon>
        <taxon>Metazoa</taxon>
        <taxon>Ecdysozoa</taxon>
        <taxon>Nematoda</taxon>
        <taxon>Chromadorea</taxon>
        <taxon>Rhabditida</taxon>
        <taxon>Rhabditina</taxon>
        <taxon>Rhabditomorpha</taxon>
        <taxon>Strongyloidea</taxon>
        <taxon>Trichostrongylidae</taxon>
        <taxon>Trichostrongylus</taxon>
    </lineage>
</organism>
<feature type="compositionally biased region" description="Polar residues" evidence="1">
    <location>
        <begin position="67"/>
        <end position="78"/>
    </location>
</feature>
<dbReference type="AlphaFoldDB" id="A0AAN8IG05"/>
<feature type="region of interest" description="Disordered" evidence="1">
    <location>
        <begin position="50"/>
        <end position="80"/>
    </location>
</feature>
<evidence type="ECO:0000256" key="1">
    <source>
        <dbReference type="SAM" id="MobiDB-lite"/>
    </source>
</evidence>
<proteinExistence type="predicted"/>
<feature type="signal peptide" evidence="3">
    <location>
        <begin position="1"/>
        <end position="19"/>
    </location>
</feature>
<feature type="region of interest" description="Disordered" evidence="1">
    <location>
        <begin position="289"/>
        <end position="324"/>
    </location>
</feature>
<feature type="transmembrane region" description="Helical" evidence="2">
    <location>
        <begin position="138"/>
        <end position="157"/>
    </location>
</feature>
<feature type="compositionally biased region" description="Polar residues" evidence="1">
    <location>
        <begin position="310"/>
        <end position="324"/>
    </location>
</feature>
<feature type="region of interest" description="Disordered" evidence="1">
    <location>
        <begin position="791"/>
        <end position="826"/>
    </location>
</feature>
<comment type="caution">
    <text evidence="4">The sequence shown here is derived from an EMBL/GenBank/DDBJ whole genome shotgun (WGS) entry which is preliminary data.</text>
</comment>
<protein>
    <submittedName>
        <fullName evidence="4">Uncharacterized protein</fullName>
    </submittedName>
</protein>
<keyword evidence="2" id="KW-0812">Transmembrane</keyword>
<keyword evidence="3" id="KW-0732">Signal</keyword>
<accession>A0AAN8IG05</accession>
<evidence type="ECO:0000313" key="4">
    <source>
        <dbReference type="EMBL" id="KAK5973274.1"/>
    </source>
</evidence>
<name>A0AAN8IG05_TRICO</name>
<keyword evidence="2" id="KW-0472">Membrane</keyword>
<sequence length="826" mass="91143">MVFPLFCLLVVVVCVGIFALSKKNELAETMENRDAALALNKAEESEYQRCEATQSSEHNDVVKSDSEMSANKTSSGNLAPTDVSGAVRLVDLNSDRKQTNGLLSKESLQELCDQHSTANCKYLKKRTVLCRSSELSKWWSVTSFGFATLFLIAAPAVHYRYTSFPSEDYEARSIVDYLSCGTAHAITNRSIDWTANGTWPSSSIVNAPWCSLPLNQALARMDGVLIVFILLPAMPFLVLFVAFIAGLSGYGGMTVVRTKRDDVGDPPVREGKAERFQLLPTEIKEQTTAEKAFPLESGSAPQERDENEDGASSNSQVGDGLSSNILGETEADNEVKSQTEEHQKVWTIINQLRGELVFQQSMLVNDSAAWSICLHIMRKIEHTLSQLNPQMSPTSAAAQGLRTLTEEMSHILPTVSDHAIQLSRWMQSVQHACLKLERISASSTSSDLHSCIESQDINRQQNLLALNNYLLARQAADLSQQSTSATCPEKEPRQQIKPSPGPSTRGQNQSNQVERPQQSINVEPAASITVPGPECVAQPGTSQQHQPIVQNAPVARSSGHADARPLPNGVAHEPERLSGSAGSQPQRVPRISAYAVSYSATPRGFLSRLTVPELRIRIEQIRNICAGDVLFPQELSYMLLASGDIIYAGNQPQDGFHLYTIEQMPELFGTRVPTIDVRIGVQAFLSHMRRRALTVVGAVGYHFSLRPRRGTDYTPPVLPPLGLYRSENELTLRRVLGDSDDILPLIRDFLREYNFGRGPINPRPDLKFALAFRRYLCLVAAREGFNNEVYEDYVPDPEQPAEPMNGVQENSHDSSAEEPDPPAPSY</sequence>
<keyword evidence="5" id="KW-1185">Reference proteome</keyword>
<feature type="region of interest" description="Disordered" evidence="1">
    <location>
        <begin position="553"/>
        <end position="586"/>
    </location>
</feature>
<keyword evidence="2" id="KW-1133">Transmembrane helix</keyword>
<dbReference type="Proteomes" id="UP001331761">
    <property type="component" value="Unassembled WGS sequence"/>
</dbReference>
<feature type="compositionally biased region" description="Polar residues" evidence="1">
    <location>
        <begin position="502"/>
        <end position="517"/>
    </location>
</feature>